<accession>A0ABD5MUA0</accession>
<dbReference type="Proteomes" id="UP001589595">
    <property type="component" value="Unassembled WGS sequence"/>
</dbReference>
<feature type="transmembrane region" description="Helical" evidence="2">
    <location>
        <begin position="54"/>
        <end position="80"/>
    </location>
</feature>
<name>A0ABD5MUA0_9EURY</name>
<keyword evidence="2" id="KW-1133">Transmembrane helix</keyword>
<evidence type="ECO:0000313" key="4">
    <source>
        <dbReference type="Proteomes" id="UP001589595"/>
    </source>
</evidence>
<dbReference type="AlphaFoldDB" id="A0ABD5MUA0"/>
<dbReference type="RefSeq" id="WP_225935270.1">
    <property type="nucleotide sequence ID" value="NZ_CP082288.1"/>
</dbReference>
<feature type="region of interest" description="Disordered" evidence="1">
    <location>
        <begin position="200"/>
        <end position="230"/>
    </location>
</feature>
<proteinExistence type="predicted"/>
<evidence type="ECO:0000313" key="3">
    <source>
        <dbReference type="EMBL" id="MFB9825944.1"/>
    </source>
</evidence>
<evidence type="ECO:0000256" key="1">
    <source>
        <dbReference type="SAM" id="MobiDB-lite"/>
    </source>
</evidence>
<gene>
    <name evidence="3" type="ORF">ACFFOL_17390</name>
</gene>
<reference evidence="3" key="1">
    <citation type="submission" date="2024-09" db="EMBL/GenBank/DDBJ databases">
        <authorList>
            <person name="Sun Q."/>
        </authorList>
    </citation>
    <scope>NUCLEOTIDE SEQUENCE [LARGE SCALE GENOMIC DNA]</scope>
    <source>
        <strain evidence="3">JCM 31273</strain>
    </source>
</reference>
<evidence type="ECO:0000256" key="2">
    <source>
        <dbReference type="SAM" id="Phobius"/>
    </source>
</evidence>
<keyword evidence="2" id="KW-0472">Membrane</keyword>
<keyword evidence="3" id="KW-0378">Hydrolase</keyword>
<feature type="compositionally biased region" description="Basic and acidic residues" evidence="1">
    <location>
        <begin position="212"/>
        <end position="230"/>
    </location>
</feature>
<organism evidence="3 4">
    <name type="scientific">Halobaculum roseum</name>
    <dbReference type="NCBI Taxonomy" id="2175149"/>
    <lineage>
        <taxon>Archaea</taxon>
        <taxon>Methanobacteriati</taxon>
        <taxon>Methanobacteriota</taxon>
        <taxon>Stenosarchaea group</taxon>
        <taxon>Halobacteria</taxon>
        <taxon>Halobacteriales</taxon>
        <taxon>Haloferacaceae</taxon>
        <taxon>Halobaculum</taxon>
    </lineage>
</organism>
<keyword evidence="2" id="KW-0812">Transmembrane</keyword>
<keyword evidence="4" id="KW-1185">Reference proteome</keyword>
<sequence>MMLPTHALAGAAIAVPLAALAPEAAPVVLAAGLLGGIVPDLDLYVGHRRTLHFPVYYSLAAVIAVPSAFILGTVASVALASAIVGAAAHSVADVFGGGLELRPWQATADRAVYDHFNGRWIAPRRWVRYDGAPEDLLLSATLAAGLWSFVAADMRLVVAGTLAVAAVYTVVRRVLPNVVEVVVPALPAGVVSSLPARYREPAPTGSATGADVVRRERDASQSARATRDGR</sequence>
<dbReference type="GO" id="GO:0016787">
    <property type="term" value="F:hydrolase activity"/>
    <property type="evidence" value="ECO:0007669"/>
    <property type="project" value="UniProtKB-KW"/>
</dbReference>
<dbReference type="GeneID" id="67212621"/>
<protein>
    <submittedName>
        <fullName evidence="3">Metal-dependent hydrolase</fullName>
    </submittedName>
</protein>
<dbReference type="EMBL" id="JBHMAJ010000011">
    <property type="protein sequence ID" value="MFB9825944.1"/>
    <property type="molecule type" value="Genomic_DNA"/>
</dbReference>
<comment type="caution">
    <text evidence="3">The sequence shown here is derived from an EMBL/GenBank/DDBJ whole genome shotgun (WGS) entry which is preliminary data.</text>
</comment>